<keyword evidence="2 3" id="KW-0456">Lyase</keyword>
<dbReference type="STRING" id="29655.A0A0K9PAD6"/>
<comment type="similarity">
    <text evidence="1">Belongs to the CpcT/CpeT biliprotein lyase family.</text>
</comment>
<evidence type="ECO:0000313" key="4">
    <source>
        <dbReference type="Proteomes" id="UP000036987"/>
    </source>
</evidence>
<accession>A0A0K9PAD6</accession>
<dbReference type="InterPro" id="IPR038672">
    <property type="entry name" value="CpcT/CpeT_sf"/>
</dbReference>
<dbReference type="Pfam" id="PF06206">
    <property type="entry name" value="CpeT"/>
    <property type="match status" value="1"/>
</dbReference>
<dbReference type="OMA" id="YMVKPCS"/>
<proteinExistence type="inferred from homology"/>
<dbReference type="Proteomes" id="UP000036987">
    <property type="component" value="Unassembled WGS sequence"/>
</dbReference>
<name>A0A0K9PAD6_ZOSMR</name>
<protein>
    <submittedName>
        <fullName evidence="3">Chromophore lyase CpcT/CpeT 3</fullName>
    </submittedName>
</protein>
<dbReference type="OrthoDB" id="1891035at2759"/>
<dbReference type="GO" id="GO:0016829">
    <property type="term" value="F:lyase activity"/>
    <property type="evidence" value="ECO:0007669"/>
    <property type="project" value="UniProtKB-KW"/>
</dbReference>
<evidence type="ECO:0000256" key="2">
    <source>
        <dbReference type="ARBA" id="ARBA00023239"/>
    </source>
</evidence>
<organism evidence="3 4">
    <name type="scientific">Zostera marina</name>
    <name type="common">Eelgrass</name>
    <dbReference type="NCBI Taxonomy" id="29655"/>
    <lineage>
        <taxon>Eukaryota</taxon>
        <taxon>Viridiplantae</taxon>
        <taxon>Streptophyta</taxon>
        <taxon>Embryophyta</taxon>
        <taxon>Tracheophyta</taxon>
        <taxon>Spermatophyta</taxon>
        <taxon>Magnoliopsida</taxon>
        <taxon>Liliopsida</taxon>
        <taxon>Zosteraceae</taxon>
        <taxon>Zostera</taxon>
    </lineage>
</organism>
<comment type="caution">
    <text evidence="3">The sequence shown here is derived from an EMBL/GenBank/DDBJ whole genome shotgun (WGS) entry which is preliminary data.</text>
</comment>
<dbReference type="PANTHER" id="PTHR35137:SF1">
    <property type="entry name" value="CHROMOPHORE LYASE CRL, CHLOROPLASTIC"/>
    <property type="match status" value="1"/>
</dbReference>
<dbReference type="EMBL" id="LFYR01000981">
    <property type="protein sequence ID" value="KMZ66053.1"/>
    <property type="molecule type" value="Genomic_DNA"/>
</dbReference>
<sequence length="274" mass="30759">MGSDGEGAIGGAGAGEGSSRVRGWVLKALVFIGGAILLKKLTKSTTRWDHTRIVADSLVGEKFSRDQASRDPTSYFNLRMRSCPVSELIDGSRVLYCEQAFWRTPQKPFRQRFYMVKPCSKEMKCDVELSSYAIRDAEEYKIFCDRAKDQRPQNEEAIADIAEHLTTIALSRCERGKRCLYEGSTPTEGFPNSWNGAIYSTSELTIYKNGEVHTWDRGYDNEGNQVWGVKDGPYEFKPAPASALSSNDMFLPINLSPMMSLEKKIEGSYVLEID</sequence>
<reference evidence="4" key="1">
    <citation type="journal article" date="2016" name="Nature">
        <title>The genome of the seagrass Zostera marina reveals angiosperm adaptation to the sea.</title>
        <authorList>
            <person name="Olsen J.L."/>
            <person name="Rouze P."/>
            <person name="Verhelst B."/>
            <person name="Lin Y.-C."/>
            <person name="Bayer T."/>
            <person name="Collen J."/>
            <person name="Dattolo E."/>
            <person name="De Paoli E."/>
            <person name="Dittami S."/>
            <person name="Maumus F."/>
            <person name="Michel G."/>
            <person name="Kersting A."/>
            <person name="Lauritano C."/>
            <person name="Lohaus R."/>
            <person name="Toepel M."/>
            <person name="Tonon T."/>
            <person name="Vanneste K."/>
            <person name="Amirebrahimi M."/>
            <person name="Brakel J."/>
            <person name="Bostroem C."/>
            <person name="Chovatia M."/>
            <person name="Grimwood J."/>
            <person name="Jenkins J.W."/>
            <person name="Jueterbock A."/>
            <person name="Mraz A."/>
            <person name="Stam W.T."/>
            <person name="Tice H."/>
            <person name="Bornberg-Bauer E."/>
            <person name="Green P.J."/>
            <person name="Pearson G.A."/>
            <person name="Procaccini G."/>
            <person name="Duarte C.M."/>
            <person name="Schmutz J."/>
            <person name="Reusch T.B.H."/>
            <person name="Van de Peer Y."/>
        </authorList>
    </citation>
    <scope>NUCLEOTIDE SEQUENCE [LARGE SCALE GENOMIC DNA]</scope>
    <source>
        <strain evidence="4">cv. Finnish</strain>
    </source>
</reference>
<dbReference type="CDD" id="cd16338">
    <property type="entry name" value="CpcT"/>
    <property type="match status" value="1"/>
</dbReference>
<evidence type="ECO:0000313" key="3">
    <source>
        <dbReference type="EMBL" id="KMZ66053.1"/>
    </source>
</evidence>
<gene>
    <name evidence="3" type="ORF">ZOSMA_2G00650</name>
</gene>
<dbReference type="InterPro" id="IPR010404">
    <property type="entry name" value="CpcT/CpeT"/>
</dbReference>
<dbReference type="PANTHER" id="PTHR35137">
    <property type="entry name" value="CHROMOPHORE LYASE CRL, CHLOROPLASTIC"/>
    <property type="match status" value="1"/>
</dbReference>
<keyword evidence="4" id="KW-1185">Reference proteome</keyword>
<evidence type="ECO:0000256" key="1">
    <source>
        <dbReference type="ARBA" id="ARBA00008206"/>
    </source>
</evidence>
<dbReference type="Gene3D" id="2.40.128.590">
    <property type="entry name" value="CpcT/CpeT domain"/>
    <property type="match status" value="1"/>
</dbReference>
<dbReference type="AlphaFoldDB" id="A0A0K9PAD6"/>
<dbReference type="GO" id="GO:0010020">
    <property type="term" value="P:chloroplast fission"/>
    <property type="evidence" value="ECO:0000318"/>
    <property type="project" value="GO_Central"/>
</dbReference>
<dbReference type="GO" id="GO:0009707">
    <property type="term" value="C:chloroplast outer membrane"/>
    <property type="evidence" value="ECO:0000318"/>
    <property type="project" value="GO_Central"/>
</dbReference>